<gene>
    <name evidence="3" type="ORF">GCM10010911_01260</name>
</gene>
<proteinExistence type="predicted"/>
<dbReference type="Pfam" id="PF07364">
    <property type="entry name" value="DUF1485"/>
    <property type="match status" value="1"/>
</dbReference>
<organism evidence="3 4">
    <name type="scientific">Paenibacillus nasutitermitis</name>
    <dbReference type="NCBI Taxonomy" id="1652958"/>
    <lineage>
        <taxon>Bacteria</taxon>
        <taxon>Bacillati</taxon>
        <taxon>Bacillota</taxon>
        <taxon>Bacilli</taxon>
        <taxon>Bacillales</taxon>
        <taxon>Paenibacillaceae</taxon>
        <taxon>Paenibacillus</taxon>
    </lineage>
</organism>
<evidence type="ECO:0000259" key="1">
    <source>
        <dbReference type="Pfam" id="PF07171"/>
    </source>
</evidence>
<evidence type="ECO:0000259" key="2">
    <source>
        <dbReference type="Pfam" id="PF07364"/>
    </source>
</evidence>
<protein>
    <submittedName>
        <fullName evidence="3">Microcystinase C</fullName>
    </submittedName>
</protein>
<reference evidence="3" key="2">
    <citation type="submission" date="2020-09" db="EMBL/GenBank/DDBJ databases">
        <authorList>
            <person name="Sun Q."/>
            <person name="Zhou Y."/>
        </authorList>
    </citation>
    <scope>NUCLEOTIDE SEQUENCE</scope>
    <source>
        <strain evidence="3">CGMCC 1.15178</strain>
    </source>
</reference>
<reference evidence="3" key="1">
    <citation type="journal article" date="2014" name="Int. J. Syst. Evol. Microbiol.">
        <title>Complete genome sequence of Corynebacterium casei LMG S-19264T (=DSM 44701T), isolated from a smear-ripened cheese.</title>
        <authorList>
            <consortium name="US DOE Joint Genome Institute (JGI-PGF)"/>
            <person name="Walter F."/>
            <person name="Albersmeier A."/>
            <person name="Kalinowski J."/>
            <person name="Ruckert C."/>
        </authorList>
    </citation>
    <scope>NUCLEOTIDE SEQUENCE</scope>
    <source>
        <strain evidence="3">CGMCC 1.15178</strain>
    </source>
</reference>
<keyword evidence="4" id="KW-1185">Reference proteome</keyword>
<accession>A0A916YJA6</accession>
<feature type="domain" description="Microcystin LR degradation protein MlrC N-terminal" evidence="2">
    <location>
        <begin position="2"/>
        <end position="287"/>
    </location>
</feature>
<evidence type="ECO:0000313" key="4">
    <source>
        <dbReference type="Proteomes" id="UP000612456"/>
    </source>
</evidence>
<sequence>MRIVVGGILQESNTFSTKPSTIEDFYRYFYLVGNELNKPNLAENEWSGFKKAAEEQGVTLLPTLYTQAVSSGPVRREALDTLKQTLLTMLDQAEDYDGVLFAMHGAWVTEDSESADNEIITAIRNKVGRTIPIVITLDSHANITKAMLDNVDAIVGYQTFPHIDYASTAYRAATLLFDAIQTNKKLHTVLKKAPMIVQAEKHTTYLEPMVSLWDEAKAGEARADSVMTSLFAVQPWLDVKEMGFSVVVVGEDLHKAEAEAQRLIELVWSRRKEFEIDLYSPSQVLAKLAEEQLPGPVVASDSADSPGAGSSGDSNAVLRELLSSGADQNYRCLLSMVDAVSARSAHEAGVGSRLKLRVGHTLSTTTGSPLEIEGDVVYSGNTKFRFGGGMVANLEANMGMCAVIQIGKISLLLMENPTFTGDPAMYRSVGLEPSDADFVLVKSAAQFRAEYEKLTDRIYILDTPGASTANLKSLTFVNIPRPMYPFDETADIVLK</sequence>
<comment type="caution">
    <text evidence="3">The sequence shown here is derived from an EMBL/GenBank/DDBJ whole genome shotgun (WGS) entry which is preliminary data.</text>
</comment>
<dbReference type="InterPro" id="IPR010799">
    <property type="entry name" value="MlrC_C"/>
</dbReference>
<dbReference type="Proteomes" id="UP000612456">
    <property type="component" value="Unassembled WGS sequence"/>
</dbReference>
<dbReference type="InterPro" id="IPR015995">
    <property type="entry name" value="MlrC_N"/>
</dbReference>
<dbReference type="EMBL" id="BMHP01000001">
    <property type="protein sequence ID" value="GGD47511.1"/>
    <property type="molecule type" value="Genomic_DNA"/>
</dbReference>
<name>A0A916YJA6_9BACL</name>
<evidence type="ECO:0000313" key="3">
    <source>
        <dbReference type="EMBL" id="GGD47511.1"/>
    </source>
</evidence>
<dbReference type="RefSeq" id="WP_188988148.1">
    <property type="nucleotide sequence ID" value="NZ_BMHP01000001.1"/>
</dbReference>
<dbReference type="PIRSF" id="PIRSF012702">
    <property type="entry name" value="UCP012702"/>
    <property type="match status" value="1"/>
</dbReference>
<dbReference type="InterPro" id="IPR009197">
    <property type="entry name" value="MlrC"/>
</dbReference>
<feature type="domain" description="Microcystin LR degradation protein MlrC C-terminal" evidence="1">
    <location>
        <begin position="300"/>
        <end position="476"/>
    </location>
</feature>
<dbReference type="Pfam" id="PF07171">
    <property type="entry name" value="MlrC_C"/>
    <property type="match status" value="1"/>
</dbReference>
<dbReference type="AlphaFoldDB" id="A0A916YJA6"/>